<organism evidence="2 3">
    <name type="scientific">Elysia marginata</name>
    <dbReference type="NCBI Taxonomy" id="1093978"/>
    <lineage>
        <taxon>Eukaryota</taxon>
        <taxon>Metazoa</taxon>
        <taxon>Spiralia</taxon>
        <taxon>Lophotrochozoa</taxon>
        <taxon>Mollusca</taxon>
        <taxon>Gastropoda</taxon>
        <taxon>Heterobranchia</taxon>
        <taxon>Euthyneura</taxon>
        <taxon>Panpulmonata</taxon>
        <taxon>Sacoglossa</taxon>
        <taxon>Placobranchoidea</taxon>
        <taxon>Plakobranchidae</taxon>
        <taxon>Elysia</taxon>
    </lineage>
</organism>
<sequence>MDVTGSISPENLGDHVIFGYQNVPSCSFTSDPAAVKPPTYEEVVNNVNPLYLYHNGGTYNNPVFNLKDEHMDPATAFSPPPPYSEVPLIANNTAPPVQGRGSLARNDNSLEHEDQGQVTILSEPLHGCSIETPQDACSATWAQARVSEPASTAPNLIQEAQNLQSTDMLHRESNHFKKAGKDGKEEPLAASAASCNREAAAIQCNEAEELCSNTTAGTPITISTCPSSPPRTLLSIASSSPSQSVTAETKIDSSSFSDFDASVEVGGARRREAARDTDVTVGVGGARVHMTAESRPTAPLTPVYLSEDSEGATPHRAVDTKPTAVVPHHVTQVGDGELDTGTSCSTIDTQAIQGETSGQAKA</sequence>
<dbReference type="EMBL" id="BMAT01009998">
    <property type="protein sequence ID" value="GFS18199.1"/>
    <property type="molecule type" value="Genomic_DNA"/>
</dbReference>
<gene>
    <name evidence="2" type="ORF">ElyMa_005001000</name>
</gene>
<evidence type="ECO:0000313" key="3">
    <source>
        <dbReference type="Proteomes" id="UP000762676"/>
    </source>
</evidence>
<evidence type="ECO:0000256" key="1">
    <source>
        <dbReference type="SAM" id="MobiDB-lite"/>
    </source>
</evidence>
<protein>
    <submittedName>
        <fullName evidence="2">Uncharacterized protein</fullName>
    </submittedName>
</protein>
<comment type="caution">
    <text evidence="2">The sequence shown here is derived from an EMBL/GenBank/DDBJ whole genome shotgun (WGS) entry which is preliminary data.</text>
</comment>
<feature type="region of interest" description="Disordered" evidence="1">
    <location>
        <begin position="300"/>
        <end position="325"/>
    </location>
</feature>
<name>A0AAV4J694_9GAST</name>
<evidence type="ECO:0000313" key="2">
    <source>
        <dbReference type="EMBL" id="GFS18199.1"/>
    </source>
</evidence>
<keyword evidence="3" id="KW-1185">Reference proteome</keyword>
<accession>A0AAV4J694</accession>
<dbReference type="Proteomes" id="UP000762676">
    <property type="component" value="Unassembled WGS sequence"/>
</dbReference>
<proteinExistence type="predicted"/>
<dbReference type="AlphaFoldDB" id="A0AAV4J694"/>
<reference evidence="2 3" key="1">
    <citation type="journal article" date="2021" name="Elife">
        <title>Chloroplast acquisition without the gene transfer in kleptoplastic sea slugs, Plakobranchus ocellatus.</title>
        <authorList>
            <person name="Maeda T."/>
            <person name="Takahashi S."/>
            <person name="Yoshida T."/>
            <person name="Shimamura S."/>
            <person name="Takaki Y."/>
            <person name="Nagai Y."/>
            <person name="Toyoda A."/>
            <person name="Suzuki Y."/>
            <person name="Arimoto A."/>
            <person name="Ishii H."/>
            <person name="Satoh N."/>
            <person name="Nishiyama T."/>
            <person name="Hasebe M."/>
            <person name="Maruyama T."/>
            <person name="Minagawa J."/>
            <person name="Obokata J."/>
            <person name="Shigenobu S."/>
        </authorList>
    </citation>
    <scope>NUCLEOTIDE SEQUENCE [LARGE SCALE GENOMIC DNA]</scope>
</reference>